<proteinExistence type="predicted"/>
<organism evidence="1 2">
    <name type="scientific">Batillaria attramentaria</name>
    <dbReference type="NCBI Taxonomy" id="370345"/>
    <lineage>
        <taxon>Eukaryota</taxon>
        <taxon>Metazoa</taxon>
        <taxon>Spiralia</taxon>
        <taxon>Lophotrochozoa</taxon>
        <taxon>Mollusca</taxon>
        <taxon>Gastropoda</taxon>
        <taxon>Caenogastropoda</taxon>
        <taxon>Sorbeoconcha</taxon>
        <taxon>Cerithioidea</taxon>
        <taxon>Batillariidae</taxon>
        <taxon>Batillaria</taxon>
    </lineage>
</organism>
<name>A0ABD0K6F2_9CAEN</name>
<keyword evidence="2" id="KW-1185">Reference proteome</keyword>
<dbReference type="AlphaFoldDB" id="A0ABD0K6F2"/>
<feature type="non-terminal residue" evidence="1">
    <location>
        <position position="136"/>
    </location>
</feature>
<sequence length="136" mass="15252">LLGHENQHQYGEQRACGSFGFAVGAVTISFVLDELTDHGSRVDFTTDHASDGPFWPLHQAVGLQSLVYASPWGAMSLRMLGYSLLENPWLVLLIEPLHSLDVCIDVGCRYYARFSNCSPWHECYPAGRACRYPQFN</sequence>
<gene>
    <name evidence="1" type="ORF">BaRGS_00025816</name>
</gene>
<feature type="non-terminal residue" evidence="1">
    <location>
        <position position="1"/>
    </location>
</feature>
<evidence type="ECO:0000313" key="2">
    <source>
        <dbReference type="Proteomes" id="UP001519460"/>
    </source>
</evidence>
<accession>A0ABD0K6F2</accession>
<evidence type="ECO:0000313" key="1">
    <source>
        <dbReference type="EMBL" id="KAK7482916.1"/>
    </source>
</evidence>
<reference evidence="1 2" key="1">
    <citation type="journal article" date="2023" name="Sci. Data">
        <title>Genome assembly of the Korean intertidal mud-creeper Batillaria attramentaria.</title>
        <authorList>
            <person name="Patra A.K."/>
            <person name="Ho P.T."/>
            <person name="Jun S."/>
            <person name="Lee S.J."/>
            <person name="Kim Y."/>
            <person name="Won Y.J."/>
        </authorList>
    </citation>
    <scope>NUCLEOTIDE SEQUENCE [LARGE SCALE GENOMIC DNA]</scope>
    <source>
        <strain evidence="1">Wonlab-2016</strain>
    </source>
</reference>
<dbReference type="Proteomes" id="UP001519460">
    <property type="component" value="Unassembled WGS sequence"/>
</dbReference>
<dbReference type="EMBL" id="JACVVK020000236">
    <property type="protein sequence ID" value="KAK7482916.1"/>
    <property type="molecule type" value="Genomic_DNA"/>
</dbReference>
<protein>
    <submittedName>
        <fullName evidence="1">Uncharacterized protein</fullName>
    </submittedName>
</protein>
<comment type="caution">
    <text evidence="1">The sequence shown here is derived from an EMBL/GenBank/DDBJ whole genome shotgun (WGS) entry which is preliminary data.</text>
</comment>